<accession>A0A7G5GZ16</accession>
<dbReference type="RefSeq" id="WP_182461364.1">
    <property type="nucleotide sequence ID" value="NZ_CP059732.1"/>
</dbReference>
<organism evidence="1 2">
    <name type="scientific">Spirosoma foliorum</name>
    <dbReference type="NCBI Taxonomy" id="2710596"/>
    <lineage>
        <taxon>Bacteria</taxon>
        <taxon>Pseudomonadati</taxon>
        <taxon>Bacteroidota</taxon>
        <taxon>Cytophagia</taxon>
        <taxon>Cytophagales</taxon>
        <taxon>Cytophagaceae</taxon>
        <taxon>Spirosoma</taxon>
    </lineage>
</organism>
<gene>
    <name evidence="1" type="ORF">H3H32_03895</name>
</gene>
<dbReference type="EMBL" id="CP059732">
    <property type="protein sequence ID" value="QMW04108.1"/>
    <property type="molecule type" value="Genomic_DNA"/>
</dbReference>
<sequence>MNELEQILEDTELRAGAIARLLTLIERDSDIINRHRSIGDAGSYVQQYIDLREANLATLSRLLEAKGTIRAELHFTEQAA</sequence>
<evidence type="ECO:0000313" key="1">
    <source>
        <dbReference type="EMBL" id="QMW04108.1"/>
    </source>
</evidence>
<dbReference type="Proteomes" id="UP000515369">
    <property type="component" value="Chromosome"/>
</dbReference>
<dbReference type="AlphaFoldDB" id="A0A7G5GZ16"/>
<proteinExistence type="predicted"/>
<name>A0A7G5GZ16_9BACT</name>
<reference evidence="1 2" key="1">
    <citation type="submission" date="2020-07" db="EMBL/GenBank/DDBJ databases">
        <title>Spirosoma foliorum sp. nov., isolated from the leaves on the Nejang mountain Korea, Republic of.</title>
        <authorList>
            <person name="Ho H."/>
            <person name="Lee Y.-J."/>
            <person name="Nurcahyanto D.-A."/>
            <person name="Kim S.-G."/>
        </authorList>
    </citation>
    <scope>NUCLEOTIDE SEQUENCE [LARGE SCALE GENOMIC DNA]</scope>
    <source>
        <strain evidence="1 2">PL0136</strain>
    </source>
</reference>
<protein>
    <submittedName>
        <fullName evidence="1">Uncharacterized protein</fullName>
    </submittedName>
</protein>
<keyword evidence="2" id="KW-1185">Reference proteome</keyword>
<evidence type="ECO:0000313" key="2">
    <source>
        <dbReference type="Proteomes" id="UP000515369"/>
    </source>
</evidence>
<dbReference type="KEGG" id="sfol:H3H32_03895"/>